<gene>
    <name evidence="1" type="ORF">CUR37_02745</name>
</gene>
<dbReference type="Proteomes" id="UP000234349">
    <property type="component" value="Unassembled WGS sequence"/>
</dbReference>
<organism evidence="1 2">
    <name type="scientific">Latilactobacillus sakei</name>
    <name type="common">Lactobacillus sakei</name>
    <dbReference type="NCBI Taxonomy" id="1599"/>
    <lineage>
        <taxon>Bacteria</taxon>
        <taxon>Bacillati</taxon>
        <taxon>Bacillota</taxon>
        <taxon>Bacilli</taxon>
        <taxon>Lactobacillales</taxon>
        <taxon>Lactobacillaceae</taxon>
        <taxon>Latilactobacillus</taxon>
    </lineage>
</organism>
<sequence>MQKQLMKIMQLRYWKYLVGLFVIIVGLQGMRSMTVVDKWQTSDQYYHSEQFIKDFKQHPKLYLQEDRKGRLL</sequence>
<dbReference type="EMBL" id="MKGH01000009">
    <property type="protein sequence ID" value="PKX79350.1"/>
    <property type="molecule type" value="Genomic_DNA"/>
</dbReference>
<protein>
    <submittedName>
        <fullName evidence="1">Uncharacterized protein</fullName>
    </submittedName>
</protein>
<evidence type="ECO:0000313" key="2">
    <source>
        <dbReference type="Proteomes" id="UP000234349"/>
    </source>
</evidence>
<comment type="caution">
    <text evidence="1">The sequence shown here is derived from an EMBL/GenBank/DDBJ whole genome shotgun (WGS) entry which is preliminary data.</text>
</comment>
<reference evidence="1 2" key="1">
    <citation type="submission" date="2016-09" db="EMBL/GenBank/DDBJ databases">
        <authorList>
            <person name="Inglin R.C."/>
        </authorList>
    </citation>
    <scope>NUCLEOTIDE SEQUENCE [LARGE SCALE GENOMIC DNA]</scope>
    <source>
        <strain evidence="1 2">RI-517</strain>
    </source>
</reference>
<evidence type="ECO:0000313" key="1">
    <source>
        <dbReference type="EMBL" id="PKX79350.1"/>
    </source>
</evidence>
<proteinExistence type="predicted"/>
<accession>A0AAX0VD16</accession>
<name>A0AAX0VD16_LATSK</name>
<dbReference type="RefSeq" id="WP_076631894.1">
    <property type="nucleotide sequence ID" value="NZ_CP017273.1"/>
</dbReference>
<dbReference type="AlphaFoldDB" id="A0AAX0VD16"/>